<dbReference type="InterPro" id="IPR036162">
    <property type="entry name" value="Resolvase-like_N_sf"/>
</dbReference>
<comment type="caution">
    <text evidence="3">The sequence shown here is derived from an EMBL/GenBank/DDBJ whole genome shotgun (WGS) entry which is preliminary data.</text>
</comment>
<dbReference type="InterPro" id="IPR038109">
    <property type="entry name" value="DNA_bind_recomb_sf"/>
</dbReference>
<organism evidence="3">
    <name type="scientific">marine sediment metagenome</name>
    <dbReference type="NCBI Taxonomy" id="412755"/>
    <lineage>
        <taxon>unclassified sequences</taxon>
        <taxon>metagenomes</taxon>
        <taxon>ecological metagenomes</taxon>
    </lineage>
</organism>
<dbReference type="Pfam" id="PF07508">
    <property type="entry name" value="Recombinase"/>
    <property type="match status" value="1"/>
</dbReference>
<dbReference type="PANTHER" id="PTHR30461:SF23">
    <property type="entry name" value="DNA RECOMBINASE-RELATED"/>
    <property type="match status" value="1"/>
</dbReference>
<dbReference type="SMART" id="SM00857">
    <property type="entry name" value="Resolvase"/>
    <property type="match status" value="1"/>
</dbReference>
<proteinExistence type="predicted"/>
<evidence type="ECO:0000259" key="1">
    <source>
        <dbReference type="PROSITE" id="PS51736"/>
    </source>
</evidence>
<dbReference type="PROSITE" id="PS51737">
    <property type="entry name" value="RECOMBINASE_DNA_BIND"/>
    <property type="match status" value="1"/>
</dbReference>
<reference evidence="3" key="1">
    <citation type="journal article" date="2015" name="Nature">
        <title>Complex archaea that bridge the gap between prokaryotes and eukaryotes.</title>
        <authorList>
            <person name="Spang A."/>
            <person name="Saw J.H."/>
            <person name="Jorgensen S.L."/>
            <person name="Zaremba-Niedzwiedzka K."/>
            <person name="Martijn J."/>
            <person name="Lind A.E."/>
            <person name="van Eijk R."/>
            <person name="Schleper C."/>
            <person name="Guy L."/>
            <person name="Ettema T.J."/>
        </authorList>
    </citation>
    <scope>NUCLEOTIDE SEQUENCE</scope>
</reference>
<dbReference type="GO" id="GO:0003677">
    <property type="term" value="F:DNA binding"/>
    <property type="evidence" value="ECO:0007669"/>
    <property type="project" value="InterPro"/>
</dbReference>
<feature type="domain" description="Recombinase" evidence="2">
    <location>
        <begin position="159"/>
        <end position="230"/>
    </location>
</feature>
<dbReference type="GO" id="GO:0000150">
    <property type="term" value="F:DNA strand exchange activity"/>
    <property type="evidence" value="ECO:0007669"/>
    <property type="project" value="InterPro"/>
</dbReference>
<feature type="domain" description="Resolvase/invertase-type recombinase catalytic" evidence="1">
    <location>
        <begin position="5"/>
        <end position="151"/>
    </location>
</feature>
<dbReference type="AlphaFoldDB" id="A0A0F9PR34"/>
<dbReference type="InterPro" id="IPR011109">
    <property type="entry name" value="DNA_bind_recombinase_dom"/>
</dbReference>
<evidence type="ECO:0000313" key="3">
    <source>
        <dbReference type="EMBL" id="KKN32679.1"/>
    </source>
</evidence>
<dbReference type="PROSITE" id="PS51736">
    <property type="entry name" value="RECOMBINASES_3"/>
    <property type="match status" value="1"/>
</dbReference>
<evidence type="ECO:0008006" key="4">
    <source>
        <dbReference type="Google" id="ProtNLM"/>
    </source>
</evidence>
<gene>
    <name evidence="3" type="ORF">LCGC14_0811400</name>
</gene>
<name>A0A0F9PR34_9ZZZZ</name>
<dbReference type="Pfam" id="PF00239">
    <property type="entry name" value="Resolvase"/>
    <property type="match status" value="1"/>
</dbReference>
<dbReference type="InterPro" id="IPR050639">
    <property type="entry name" value="SSR_resolvase"/>
</dbReference>
<dbReference type="CDD" id="cd00338">
    <property type="entry name" value="Ser_Recombinase"/>
    <property type="match status" value="1"/>
</dbReference>
<protein>
    <recommendedName>
        <fullName evidence="4">Resolvase/invertase-type recombinase catalytic domain-containing protein</fullName>
    </recommendedName>
</protein>
<evidence type="ECO:0000259" key="2">
    <source>
        <dbReference type="PROSITE" id="PS51737"/>
    </source>
</evidence>
<accession>A0A0F9PR34</accession>
<dbReference type="InterPro" id="IPR006119">
    <property type="entry name" value="Resolv_N"/>
</dbReference>
<sequence length="230" mass="26082">MINQKVILYARFSPRPGQETSESDQAQITLMETHVFQKRWDVEGVYRDRGISGSSINRPGLWAAIDALRPGHVLLVTKLDRLARDVYLALSIERAVEKKRARIVSLRGEGTDGTTPEDRLVRSIMQAFDEFQRKVMAIRTSQAMRAHQSNGRKISSQAPYGYTIDPDDPKRIVPLEPEQRAVTRIFALHSKGKSCRAIARAMDAERMPCRGKSWNHQQVKSVLRRITTSG</sequence>
<dbReference type="SUPFAM" id="SSF53041">
    <property type="entry name" value="Resolvase-like"/>
    <property type="match status" value="1"/>
</dbReference>
<dbReference type="PANTHER" id="PTHR30461">
    <property type="entry name" value="DNA-INVERTASE FROM LAMBDOID PROPHAGE"/>
    <property type="match status" value="1"/>
</dbReference>
<dbReference type="Gene3D" id="3.40.50.1390">
    <property type="entry name" value="Resolvase, N-terminal catalytic domain"/>
    <property type="match status" value="1"/>
</dbReference>
<dbReference type="Gene3D" id="3.90.1750.20">
    <property type="entry name" value="Putative Large Serine Recombinase, Chain B, Domain 2"/>
    <property type="match status" value="1"/>
</dbReference>
<dbReference type="EMBL" id="LAZR01002235">
    <property type="protein sequence ID" value="KKN32679.1"/>
    <property type="molecule type" value="Genomic_DNA"/>
</dbReference>